<accession>F8Q5E9</accession>
<evidence type="ECO:0000313" key="1">
    <source>
        <dbReference type="EMBL" id="EGN96420.1"/>
    </source>
</evidence>
<feature type="non-terminal residue" evidence="1">
    <location>
        <position position="1"/>
    </location>
</feature>
<organism evidence="2">
    <name type="scientific">Serpula lacrymans var. lacrymans (strain S7.3)</name>
    <name type="common">Dry rot fungus</name>
    <dbReference type="NCBI Taxonomy" id="936435"/>
    <lineage>
        <taxon>Eukaryota</taxon>
        <taxon>Fungi</taxon>
        <taxon>Dikarya</taxon>
        <taxon>Basidiomycota</taxon>
        <taxon>Agaricomycotina</taxon>
        <taxon>Agaricomycetes</taxon>
        <taxon>Agaricomycetidae</taxon>
        <taxon>Boletales</taxon>
        <taxon>Coniophorineae</taxon>
        <taxon>Serpulaceae</taxon>
        <taxon>Serpula</taxon>
    </lineage>
</organism>
<dbReference type="Proteomes" id="UP000008063">
    <property type="component" value="Unassembled WGS sequence"/>
</dbReference>
<dbReference type="HOGENOM" id="CLU_2352389_0_0_1"/>
<dbReference type="InParanoid" id="F8Q5E9"/>
<proteinExistence type="predicted"/>
<protein>
    <submittedName>
        <fullName evidence="1">Uncharacterized protein</fullName>
    </submittedName>
</protein>
<evidence type="ECO:0000313" key="2">
    <source>
        <dbReference type="Proteomes" id="UP000008063"/>
    </source>
</evidence>
<gene>
    <name evidence="1" type="ORF">SERLA73DRAFT_76374</name>
</gene>
<dbReference type="EMBL" id="GL945484">
    <property type="protein sequence ID" value="EGN96420.1"/>
    <property type="molecule type" value="Genomic_DNA"/>
</dbReference>
<sequence>TSSSFTVSTSQRYSEEWVSEADRQHQREFLEALNKPLPVLPIPTGARTPDAEETVEQITEYYQNSSASSSPIDPIEEIIIDINNALVLTQSIFYHSA</sequence>
<name>F8Q5E9_SERL3</name>
<keyword evidence="2" id="KW-1185">Reference proteome</keyword>
<reference evidence="2" key="1">
    <citation type="journal article" date="2011" name="Science">
        <title>The plant cell wall-decomposing machinery underlies the functional diversity of forest fungi.</title>
        <authorList>
            <person name="Eastwood D.C."/>
            <person name="Floudas D."/>
            <person name="Binder M."/>
            <person name="Majcherczyk A."/>
            <person name="Schneider P."/>
            <person name="Aerts A."/>
            <person name="Asiegbu F.O."/>
            <person name="Baker S.E."/>
            <person name="Barry K."/>
            <person name="Bendiksby M."/>
            <person name="Blumentritt M."/>
            <person name="Coutinho P.M."/>
            <person name="Cullen D."/>
            <person name="de Vries R.P."/>
            <person name="Gathman A."/>
            <person name="Goodell B."/>
            <person name="Henrissat B."/>
            <person name="Ihrmark K."/>
            <person name="Kauserud H."/>
            <person name="Kohler A."/>
            <person name="LaButti K."/>
            <person name="Lapidus A."/>
            <person name="Lavin J.L."/>
            <person name="Lee Y.-H."/>
            <person name="Lindquist E."/>
            <person name="Lilly W."/>
            <person name="Lucas S."/>
            <person name="Morin E."/>
            <person name="Murat C."/>
            <person name="Oguiza J.A."/>
            <person name="Park J."/>
            <person name="Pisabarro A.G."/>
            <person name="Riley R."/>
            <person name="Rosling A."/>
            <person name="Salamov A."/>
            <person name="Schmidt O."/>
            <person name="Schmutz J."/>
            <person name="Skrede I."/>
            <person name="Stenlid J."/>
            <person name="Wiebenga A."/>
            <person name="Xie X."/>
            <person name="Kuees U."/>
            <person name="Hibbett D.S."/>
            <person name="Hoffmeister D."/>
            <person name="Hoegberg N."/>
            <person name="Martin F."/>
            <person name="Grigoriev I.V."/>
            <person name="Watkinson S.C."/>
        </authorList>
    </citation>
    <scope>NUCLEOTIDE SEQUENCE [LARGE SCALE GENOMIC DNA]</scope>
    <source>
        <strain evidence="2">strain S7.3</strain>
    </source>
</reference>
<dbReference type="AlphaFoldDB" id="F8Q5E9"/>